<comment type="caution">
    <text evidence="1">The sequence shown here is derived from an EMBL/GenBank/DDBJ whole genome shotgun (WGS) entry which is preliminary data.</text>
</comment>
<protein>
    <submittedName>
        <fullName evidence="1">Uncharacterized protein</fullName>
    </submittedName>
</protein>
<evidence type="ECO:0000313" key="1">
    <source>
        <dbReference type="EMBL" id="GHF74767.1"/>
    </source>
</evidence>
<sequence>MTKAKTLIFHIGDHKTGSTSIQYAFAQKQVQLEGRSVFYPAKITMNMLRRHFDAGEDGTSPKAVARAQQVFASLGERLKAAKEDYCLVSAEGFETVPAATFRETLDTHWAAGDERIRIIAYVRPHAARVISSFAERVKIGLRKVVDADPDAFFEQMREIDRFRYYPRFMAWREQFGEAFLLRPMIRQRLREGDVVKDFVHHAFDGTPFRLLGEDSANESLCLEDLMRLKVVQMELGPLPPQLRHSFGWEFGRVLATLPPLQTRTRLELHKSLAEKIRMEYREDARAMDRDFFGGEKVLEAELDQACDTARSEPQSVRPEDYLSGEEMRGITVLARILAGVFENDQVNWPVFLHGKRVQEVRQVARALTGGGRGGRQRAGA</sequence>
<dbReference type="EMBL" id="BNCJ01000041">
    <property type="protein sequence ID" value="GHF74767.1"/>
    <property type="molecule type" value="Genomic_DNA"/>
</dbReference>
<dbReference type="SUPFAM" id="SSF52540">
    <property type="entry name" value="P-loop containing nucleoside triphosphate hydrolases"/>
    <property type="match status" value="1"/>
</dbReference>
<dbReference type="Proteomes" id="UP000626220">
    <property type="component" value="Unassembled WGS sequence"/>
</dbReference>
<reference evidence="1" key="2">
    <citation type="submission" date="2020-09" db="EMBL/GenBank/DDBJ databases">
        <authorList>
            <person name="Sun Q."/>
            <person name="Kim S."/>
        </authorList>
    </citation>
    <scope>NUCLEOTIDE SEQUENCE</scope>
    <source>
        <strain evidence="1">KCTC 42650</strain>
    </source>
</reference>
<name>A0A8J3H437_9RHOB</name>
<gene>
    <name evidence="1" type="ORF">GCM10017056_51700</name>
</gene>
<dbReference type="AlphaFoldDB" id="A0A8J3H437"/>
<evidence type="ECO:0000313" key="2">
    <source>
        <dbReference type="Proteomes" id="UP000626220"/>
    </source>
</evidence>
<keyword evidence="2" id="KW-1185">Reference proteome</keyword>
<accession>A0A8J3H437</accession>
<dbReference type="RefSeq" id="WP_189683031.1">
    <property type="nucleotide sequence ID" value="NZ_BNCJ01000041.1"/>
</dbReference>
<dbReference type="InterPro" id="IPR027417">
    <property type="entry name" value="P-loop_NTPase"/>
</dbReference>
<organism evidence="1 2">
    <name type="scientific">Seohaeicola zhoushanensis</name>
    <dbReference type="NCBI Taxonomy" id="1569283"/>
    <lineage>
        <taxon>Bacteria</taxon>
        <taxon>Pseudomonadati</taxon>
        <taxon>Pseudomonadota</taxon>
        <taxon>Alphaproteobacteria</taxon>
        <taxon>Rhodobacterales</taxon>
        <taxon>Roseobacteraceae</taxon>
        <taxon>Seohaeicola</taxon>
    </lineage>
</organism>
<proteinExistence type="predicted"/>
<reference evidence="1" key="1">
    <citation type="journal article" date="2014" name="Int. J. Syst. Evol. Microbiol.">
        <title>Complete genome sequence of Corynebacterium casei LMG S-19264T (=DSM 44701T), isolated from a smear-ripened cheese.</title>
        <authorList>
            <consortium name="US DOE Joint Genome Institute (JGI-PGF)"/>
            <person name="Walter F."/>
            <person name="Albersmeier A."/>
            <person name="Kalinowski J."/>
            <person name="Ruckert C."/>
        </authorList>
    </citation>
    <scope>NUCLEOTIDE SEQUENCE</scope>
    <source>
        <strain evidence="1">KCTC 42650</strain>
    </source>
</reference>